<evidence type="ECO:0000256" key="3">
    <source>
        <dbReference type="ARBA" id="ARBA00022619"/>
    </source>
</evidence>
<dbReference type="GO" id="GO:0005524">
    <property type="term" value="F:ATP binding"/>
    <property type="evidence" value="ECO:0007669"/>
    <property type="project" value="UniProtKB-KW"/>
</dbReference>
<dbReference type="InterPro" id="IPR036144">
    <property type="entry name" value="RibA-like_sf"/>
</dbReference>
<keyword evidence="13" id="KW-1185">Reference proteome</keyword>
<keyword evidence="8" id="KW-0547">Nucleotide-binding</keyword>
<proteinExistence type="predicted"/>
<dbReference type="GO" id="GO:0005829">
    <property type="term" value="C:cytosol"/>
    <property type="evidence" value="ECO:0007669"/>
    <property type="project" value="TreeGrafter"/>
</dbReference>
<dbReference type="InterPro" id="IPR015865">
    <property type="entry name" value="Riboflavin_kinase_bac/euk"/>
</dbReference>
<keyword evidence="4" id="KW-0285">Flavoprotein</keyword>
<evidence type="ECO:0000256" key="6">
    <source>
        <dbReference type="ARBA" id="ARBA00022679"/>
    </source>
</evidence>
<sequence>MRTPIARVEQALADVAAGRSIVLIGGTADQDSYLLAAAEKSSTASIAFMVRHGSGLICAAVTGADADRLGLSPMSTLCSGSSSVDYLVSVDTADGSGTGISAIDRACTLRLLADPHSLPATFTRPGHVMPARAHPGGVLGKIGAAEAATDLTRLAGVMSAGAYTALVSVADETRMANPQEANDFAARHKLAWLFIDDVVAYRRATETAVRATFRHNGATTFGPYVARGFHSDVTGTDFVAYTVADVNGHDTAPQVVRHREDAADVGSLGLADSLATAMKSVARHGHGTVVVERYSERQSLSDNARHMAAVDADVAEIVRTIGYTTVELVEQGERASDAPVVTGLVQHGDQRGRVLGFPTANIELDNDGSAASSKFLADGVWAARCELDDGRTVSAAVSIGRRSTFYGNAGRRLLEAHLLDFTGDLYDRELTVRLVGWIRSQTAFGSKEELIAALNNDVQQARKMLVH</sequence>
<reference evidence="12 13" key="1">
    <citation type="submission" date="2019-05" db="EMBL/GenBank/DDBJ databases">
        <authorList>
            <person name="Lee S.D."/>
        </authorList>
    </citation>
    <scope>NUCLEOTIDE SEQUENCE [LARGE SCALE GENOMIC DNA]</scope>
    <source>
        <strain evidence="12 13">YC2-7</strain>
    </source>
</reference>
<evidence type="ECO:0000256" key="10">
    <source>
        <dbReference type="ARBA" id="ARBA00047880"/>
    </source>
</evidence>
<evidence type="ECO:0000256" key="5">
    <source>
        <dbReference type="ARBA" id="ARBA00022643"/>
    </source>
</evidence>
<protein>
    <submittedName>
        <fullName evidence="12">Riboflavin biosynthesis protein</fullName>
    </submittedName>
</protein>
<evidence type="ECO:0000256" key="9">
    <source>
        <dbReference type="ARBA" id="ARBA00022840"/>
    </source>
</evidence>
<comment type="caution">
    <text evidence="12">The sequence shown here is derived from an EMBL/GenBank/DDBJ whole genome shotgun (WGS) entry which is preliminary data.</text>
</comment>
<dbReference type="Gene3D" id="2.40.30.30">
    <property type="entry name" value="Riboflavin kinase-like"/>
    <property type="match status" value="1"/>
</dbReference>
<dbReference type="SMART" id="SM00904">
    <property type="entry name" value="Flavokinase"/>
    <property type="match status" value="1"/>
</dbReference>
<evidence type="ECO:0000256" key="4">
    <source>
        <dbReference type="ARBA" id="ARBA00022630"/>
    </source>
</evidence>
<dbReference type="EMBL" id="VCQU01000007">
    <property type="protein sequence ID" value="NMN97527.1"/>
    <property type="molecule type" value="Genomic_DNA"/>
</dbReference>
<dbReference type="InterPro" id="IPR017945">
    <property type="entry name" value="DHBP_synth_RibB-like_a/b_dom"/>
</dbReference>
<keyword evidence="5" id="KW-0288">FMN</keyword>
<dbReference type="SUPFAM" id="SSF82114">
    <property type="entry name" value="Riboflavin kinase-like"/>
    <property type="match status" value="1"/>
</dbReference>
<evidence type="ECO:0000256" key="7">
    <source>
        <dbReference type="ARBA" id="ARBA00022723"/>
    </source>
</evidence>
<dbReference type="UniPathway" id="UPA00275">
    <property type="reaction ID" value="UER00399"/>
</dbReference>
<dbReference type="GO" id="GO:0008686">
    <property type="term" value="F:3,4-dihydroxy-2-butanone-4-phosphate synthase activity"/>
    <property type="evidence" value="ECO:0007669"/>
    <property type="project" value="InterPro"/>
</dbReference>
<dbReference type="RefSeq" id="WP_169590440.1">
    <property type="nucleotide sequence ID" value="NZ_VCQU01000007.1"/>
</dbReference>
<dbReference type="SUPFAM" id="SSF142695">
    <property type="entry name" value="RibA-like"/>
    <property type="match status" value="1"/>
</dbReference>
<comment type="catalytic activity">
    <reaction evidence="10">
        <text>riboflavin + ATP = FMN + ADP + H(+)</text>
        <dbReference type="Rhea" id="RHEA:14357"/>
        <dbReference type="ChEBI" id="CHEBI:15378"/>
        <dbReference type="ChEBI" id="CHEBI:30616"/>
        <dbReference type="ChEBI" id="CHEBI:57986"/>
        <dbReference type="ChEBI" id="CHEBI:58210"/>
        <dbReference type="ChEBI" id="CHEBI:456216"/>
        <dbReference type="EC" id="2.7.1.26"/>
    </reaction>
</comment>
<dbReference type="AlphaFoldDB" id="A0A848KPJ4"/>
<dbReference type="Pfam" id="PF00926">
    <property type="entry name" value="DHBP_synthase"/>
    <property type="match status" value="1"/>
</dbReference>
<keyword evidence="9" id="KW-0067">ATP-binding</keyword>
<evidence type="ECO:0000313" key="12">
    <source>
        <dbReference type="EMBL" id="NMN97527.1"/>
    </source>
</evidence>
<gene>
    <name evidence="12" type="ORF">FGL95_21045</name>
</gene>
<dbReference type="GO" id="GO:0008531">
    <property type="term" value="F:riboflavin kinase activity"/>
    <property type="evidence" value="ECO:0007669"/>
    <property type="project" value="UniProtKB-EC"/>
</dbReference>
<keyword evidence="7" id="KW-0479">Metal-binding</keyword>
<keyword evidence="6" id="KW-0808">Transferase</keyword>
<name>A0A848KPJ4_9NOCA</name>
<organism evidence="12 13">
    <name type="scientific">Antrihabitans stalactiti</name>
    <dbReference type="NCBI Taxonomy" id="2584121"/>
    <lineage>
        <taxon>Bacteria</taxon>
        <taxon>Bacillati</taxon>
        <taxon>Actinomycetota</taxon>
        <taxon>Actinomycetes</taxon>
        <taxon>Mycobacteriales</taxon>
        <taxon>Nocardiaceae</taxon>
        <taxon>Antrihabitans</taxon>
    </lineage>
</organism>
<dbReference type="Proteomes" id="UP000535543">
    <property type="component" value="Unassembled WGS sequence"/>
</dbReference>
<dbReference type="InterPro" id="IPR000422">
    <property type="entry name" value="DHBP_synthase_RibB"/>
</dbReference>
<evidence type="ECO:0000256" key="1">
    <source>
        <dbReference type="ARBA" id="ARBA00002284"/>
    </source>
</evidence>
<dbReference type="SUPFAM" id="SSF55821">
    <property type="entry name" value="YrdC/RibB"/>
    <property type="match status" value="1"/>
</dbReference>
<evidence type="ECO:0000259" key="11">
    <source>
        <dbReference type="SMART" id="SM00904"/>
    </source>
</evidence>
<evidence type="ECO:0000313" key="13">
    <source>
        <dbReference type="Proteomes" id="UP000535543"/>
    </source>
</evidence>
<keyword evidence="3" id="KW-0686">Riboflavin biosynthesis</keyword>
<dbReference type="PANTHER" id="PTHR21327:SF18">
    <property type="entry name" value="3,4-DIHYDROXY-2-BUTANONE 4-PHOSPHATE SYNTHASE"/>
    <property type="match status" value="1"/>
</dbReference>
<evidence type="ECO:0000256" key="8">
    <source>
        <dbReference type="ARBA" id="ARBA00022741"/>
    </source>
</evidence>
<dbReference type="GO" id="GO:0003935">
    <property type="term" value="F:GTP cyclohydrolase II activity"/>
    <property type="evidence" value="ECO:0007669"/>
    <property type="project" value="TreeGrafter"/>
</dbReference>
<dbReference type="GO" id="GO:0009231">
    <property type="term" value="P:riboflavin biosynthetic process"/>
    <property type="evidence" value="ECO:0007669"/>
    <property type="project" value="UniProtKB-UniPathway"/>
</dbReference>
<evidence type="ECO:0000256" key="2">
    <source>
        <dbReference type="ARBA" id="ARBA00004904"/>
    </source>
</evidence>
<comment type="function">
    <text evidence="1">Catalyzes the conversion of D-ribulose 5-phosphate to formate and 3,4-dihydroxy-2-butanone 4-phosphate.</text>
</comment>
<reference evidence="12 13" key="2">
    <citation type="submission" date="2020-06" db="EMBL/GenBank/DDBJ databases">
        <title>Antribacter stalactiti gen. nov., sp. nov., a new member of the family Nacardiaceae isolated from a cave.</title>
        <authorList>
            <person name="Kim I.S."/>
        </authorList>
    </citation>
    <scope>NUCLEOTIDE SEQUENCE [LARGE SCALE GENOMIC DNA]</scope>
    <source>
        <strain evidence="12 13">YC2-7</strain>
    </source>
</reference>
<dbReference type="InterPro" id="IPR023465">
    <property type="entry name" value="Riboflavin_kinase_dom_sf"/>
</dbReference>
<dbReference type="GO" id="GO:0046872">
    <property type="term" value="F:metal ion binding"/>
    <property type="evidence" value="ECO:0007669"/>
    <property type="project" value="UniProtKB-KW"/>
</dbReference>
<comment type="pathway">
    <text evidence="2">Cofactor biosynthesis; riboflavin biosynthesis; 2-hydroxy-3-oxobutyl phosphate from D-ribulose 5-phosphate: step 1/1.</text>
</comment>
<accession>A0A848KPJ4</accession>
<feature type="domain" description="Riboflavin kinase" evidence="11">
    <location>
        <begin position="338"/>
        <end position="466"/>
    </location>
</feature>
<dbReference type="Pfam" id="PF01687">
    <property type="entry name" value="Flavokinase"/>
    <property type="match status" value="1"/>
</dbReference>
<dbReference type="Gene3D" id="3.90.870.10">
    <property type="entry name" value="DHBP synthase"/>
    <property type="match status" value="1"/>
</dbReference>
<dbReference type="PANTHER" id="PTHR21327">
    <property type="entry name" value="GTP CYCLOHYDROLASE II-RELATED"/>
    <property type="match status" value="1"/>
</dbReference>